<evidence type="ECO:0000313" key="1">
    <source>
        <dbReference type="EMBL" id="SDK17100.1"/>
    </source>
</evidence>
<dbReference type="RefSeq" id="WP_089679295.1">
    <property type="nucleotide sequence ID" value="NZ_FNFO01000002.1"/>
</dbReference>
<keyword evidence="2" id="KW-1185">Reference proteome</keyword>
<dbReference type="OrthoDB" id="1165032at2"/>
<name>A0A1G8ZSJ8_9BACT</name>
<dbReference type="AlphaFoldDB" id="A0A1G8ZSJ8"/>
<reference evidence="1 2" key="1">
    <citation type="submission" date="2016-10" db="EMBL/GenBank/DDBJ databases">
        <authorList>
            <person name="de Groot N.N."/>
        </authorList>
    </citation>
    <scope>NUCLEOTIDE SEQUENCE [LARGE SCALE GENOMIC DNA]</scope>
    <source>
        <strain evidence="1 2">DSM 25186</strain>
    </source>
</reference>
<sequence length="142" mass="15498">MTRFSRPLYSIPLLGFLLACQPDDPANAPCTGQEICTEIFVSVVVTVTTAEGQPVALDRYYTKHIQTGEVFQLQPDATDSLRQANGTYPVVSDAQRDKLAPEGSPLLFVGEKNGSVVVERPYTVGHDCCHIQRISGETDITL</sequence>
<dbReference type="STRING" id="1075417.SAMN05421823_10252"/>
<organism evidence="1 2">
    <name type="scientific">Catalinimonas alkaloidigena</name>
    <dbReference type="NCBI Taxonomy" id="1075417"/>
    <lineage>
        <taxon>Bacteria</taxon>
        <taxon>Pseudomonadati</taxon>
        <taxon>Bacteroidota</taxon>
        <taxon>Cytophagia</taxon>
        <taxon>Cytophagales</taxon>
        <taxon>Catalimonadaceae</taxon>
        <taxon>Catalinimonas</taxon>
    </lineage>
</organism>
<proteinExistence type="predicted"/>
<evidence type="ECO:0000313" key="2">
    <source>
        <dbReference type="Proteomes" id="UP000198510"/>
    </source>
</evidence>
<dbReference type="Proteomes" id="UP000198510">
    <property type="component" value="Unassembled WGS sequence"/>
</dbReference>
<protein>
    <submittedName>
        <fullName evidence="1">Uncharacterized protein</fullName>
    </submittedName>
</protein>
<gene>
    <name evidence="1" type="ORF">SAMN05421823_10252</name>
</gene>
<dbReference type="EMBL" id="FNFO01000002">
    <property type="protein sequence ID" value="SDK17100.1"/>
    <property type="molecule type" value="Genomic_DNA"/>
</dbReference>
<accession>A0A1G8ZSJ8</accession>
<dbReference type="PROSITE" id="PS51257">
    <property type="entry name" value="PROKAR_LIPOPROTEIN"/>
    <property type="match status" value="1"/>
</dbReference>